<protein>
    <submittedName>
        <fullName evidence="1">Uncharacterized protein</fullName>
    </submittedName>
</protein>
<reference evidence="2" key="1">
    <citation type="journal article" date="2019" name="Int. J. Syst. Evol. Microbiol.">
        <title>The Global Catalogue of Microorganisms (GCM) 10K type strain sequencing project: providing services to taxonomists for standard genome sequencing and annotation.</title>
        <authorList>
            <consortium name="The Broad Institute Genomics Platform"/>
            <consortium name="The Broad Institute Genome Sequencing Center for Infectious Disease"/>
            <person name="Wu L."/>
            <person name="Ma J."/>
        </authorList>
    </citation>
    <scope>NUCLEOTIDE SEQUENCE [LARGE SCALE GENOMIC DNA]</scope>
    <source>
        <strain evidence="2">JCM 17561</strain>
    </source>
</reference>
<accession>A0ABP7RIQ5</accession>
<sequence>MAAGPEAWNITVEIGLYRQHAEMAPAAELLWELAEKRIPCAIPDRTGS</sequence>
<gene>
    <name evidence="1" type="ORF">GCM10022279_22190</name>
</gene>
<name>A0ABP7RIQ5_9BURK</name>
<evidence type="ECO:0000313" key="1">
    <source>
        <dbReference type="EMBL" id="GAA3998035.1"/>
    </source>
</evidence>
<proteinExistence type="predicted"/>
<keyword evidence="2" id="KW-1185">Reference proteome</keyword>
<dbReference type="EMBL" id="BAABBP010000019">
    <property type="protein sequence ID" value="GAA3998035.1"/>
    <property type="molecule type" value="Genomic_DNA"/>
</dbReference>
<comment type="caution">
    <text evidence="1">The sequence shown here is derived from an EMBL/GenBank/DDBJ whole genome shotgun (WGS) entry which is preliminary data.</text>
</comment>
<dbReference type="Proteomes" id="UP001501627">
    <property type="component" value="Unassembled WGS sequence"/>
</dbReference>
<organism evidence="1 2">
    <name type="scientific">Comamonas faecalis</name>
    <dbReference type="NCBI Taxonomy" id="1387849"/>
    <lineage>
        <taxon>Bacteria</taxon>
        <taxon>Pseudomonadati</taxon>
        <taxon>Pseudomonadota</taxon>
        <taxon>Betaproteobacteria</taxon>
        <taxon>Burkholderiales</taxon>
        <taxon>Comamonadaceae</taxon>
        <taxon>Comamonas</taxon>
    </lineage>
</organism>
<evidence type="ECO:0000313" key="2">
    <source>
        <dbReference type="Proteomes" id="UP001501627"/>
    </source>
</evidence>